<evidence type="ECO:0000313" key="3">
    <source>
        <dbReference type="Proteomes" id="UP000027222"/>
    </source>
</evidence>
<proteinExistence type="predicted"/>
<keyword evidence="3" id="KW-1185">Reference proteome</keyword>
<reference evidence="3" key="1">
    <citation type="journal article" date="2014" name="Proc. Natl. Acad. Sci. U.S.A.">
        <title>Extensive sampling of basidiomycete genomes demonstrates inadequacy of the white-rot/brown-rot paradigm for wood decay fungi.</title>
        <authorList>
            <person name="Riley R."/>
            <person name="Salamov A.A."/>
            <person name="Brown D.W."/>
            <person name="Nagy L.G."/>
            <person name="Floudas D."/>
            <person name="Held B.W."/>
            <person name="Levasseur A."/>
            <person name="Lombard V."/>
            <person name="Morin E."/>
            <person name="Otillar R."/>
            <person name="Lindquist E.A."/>
            <person name="Sun H."/>
            <person name="LaButti K.M."/>
            <person name="Schmutz J."/>
            <person name="Jabbour D."/>
            <person name="Luo H."/>
            <person name="Baker S.E."/>
            <person name="Pisabarro A.G."/>
            <person name="Walton J.D."/>
            <person name="Blanchette R.A."/>
            <person name="Henrissat B."/>
            <person name="Martin F."/>
            <person name="Cullen D."/>
            <person name="Hibbett D.S."/>
            <person name="Grigoriev I.V."/>
        </authorList>
    </citation>
    <scope>NUCLEOTIDE SEQUENCE [LARGE SCALE GENOMIC DNA]</scope>
    <source>
        <strain evidence="3">CBS 339.88</strain>
    </source>
</reference>
<accession>A0A067SM54</accession>
<evidence type="ECO:0000256" key="1">
    <source>
        <dbReference type="SAM" id="MobiDB-lite"/>
    </source>
</evidence>
<feature type="region of interest" description="Disordered" evidence="1">
    <location>
        <begin position="40"/>
        <end position="62"/>
    </location>
</feature>
<evidence type="ECO:0008006" key="4">
    <source>
        <dbReference type="Google" id="ProtNLM"/>
    </source>
</evidence>
<name>A0A067SM54_GALM3</name>
<dbReference type="EMBL" id="KL142390">
    <property type="protein sequence ID" value="KDR71946.1"/>
    <property type="molecule type" value="Genomic_DNA"/>
</dbReference>
<dbReference type="AlphaFoldDB" id="A0A067SM54"/>
<evidence type="ECO:0000313" key="2">
    <source>
        <dbReference type="EMBL" id="KDR71946.1"/>
    </source>
</evidence>
<gene>
    <name evidence="2" type="ORF">GALMADRAFT_143306</name>
</gene>
<organism evidence="2 3">
    <name type="scientific">Galerina marginata (strain CBS 339.88)</name>
    <dbReference type="NCBI Taxonomy" id="685588"/>
    <lineage>
        <taxon>Eukaryota</taxon>
        <taxon>Fungi</taxon>
        <taxon>Dikarya</taxon>
        <taxon>Basidiomycota</taxon>
        <taxon>Agaricomycotina</taxon>
        <taxon>Agaricomycetes</taxon>
        <taxon>Agaricomycetidae</taxon>
        <taxon>Agaricales</taxon>
        <taxon>Agaricineae</taxon>
        <taxon>Strophariaceae</taxon>
        <taxon>Galerina</taxon>
    </lineage>
</organism>
<feature type="region of interest" description="Disordered" evidence="1">
    <location>
        <begin position="119"/>
        <end position="169"/>
    </location>
</feature>
<protein>
    <recommendedName>
        <fullName evidence="4">ATPase AAA-type core domain-containing protein</fullName>
    </recommendedName>
</protein>
<sequence>MLVDVNDASTIAKNHDRTKLFYQTSPHSISTWGTFPLRTTSETADNQHHGGAALQPSSCPAGHSDLVGPNDDRRIRSRPPICFILPGPSLCLFLCFGKEFFLSLVSDTIEDQLGVDGSEFKSSENSLKLPSEPARHFPPPSFDCSSTHDDAKAPSSPSLPPSSASSRLRLEPRLDSQAVRAQDLLTGPRAPHRLPPVNPPFYMAVVVRELKRVETENPLVLVDEVDKIVKGMNGGPRACCSKCTTWCRASVSSPVTRTSSSNSPACSLPAPLTPSTPNLRRSSTAWRCLRSQATCPRRRSPSHHVPRPAGKGGERAGFCGCQGDAGGGGRADKLLFEEERIQEVEEAYLEARASCPPGQSSPVNYNDFAPSPVSSLRLHNHTAPGLTLLTLFRPPYLSCTSLLCVDIEILIRVHEYVSAYTMGLYEFFYQELKTQTLALTGVVNAIIIGKNDIHVIYSVYDHDYSCSCRAPTTAGIIFVFVKCCRRGRKSQASFNGSGKKKELFWEVVETSIAGVRPAS</sequence>
<dbReference type="HOGENOM" id="CLU_524814_0_0_1"/>
<dbReference type="Proteomes" id="UP000027222">
    <property type="component" value="Unassembled WGS sequence"/>
</dbReference>